<sequence>MIEVSQYSESIQDRKCFSFLNQLRCDLFNVNREKISSHDQILEEPNMVYIHPSLGLRTLNAEVGS</sequence>
<evidence type="ECO:0000313" key="1">
    <source>
        <dbReference type="EMBL" id="APS00098.1"/>
    </source>
</evidence>
<gene>
    <name evidence="1" type="ORF">BCY86_04945</name>
</gene>
<accession>A0A1L6MXH1</accession>
<reference evidence="1 2" key="1">
    <citation type="submission" date="2016-08" db="EMBL/GenBank/DDBJ databases">
        <title>Identification and validation of antigenic proteins from Pajaroellobacter abortibovis using de-novo genome sequence assembly and reverse vaccinology.</title>
        <authorList>
            <person name="Welly B.T."/>
            <person name="Miller M.R."/>
            <person name="Stott J.L."/>
            <person name="Blanchard M.T."/>
            <person name="Islas-Trejo A.D."/>
            <person name="O'Rourke S.M."/>
            <person name="Young A.E."/>
            <person name="Medrano J.F."/>
            <person name="Van Eenennaam A.L."/>
        </authorList>
    </citation>
    <scope>NUCLEOTIDE SEQUENCE [LARGE SCALE GENOMIC DNA]</scope>
    <source>
        <strain evidence="1 2">BTF92-0548A/99-0131</strain>
    </source>
</reference>
<dbReference type="Proteomes" id="UP000185544">
    <property type="component" value="Chromosome"/>
</dbReference>
<protein>
    <submittedName>
        <fullName evidence="1">Uncharacterized protein</fullName>
    </submittedName>
</protein>
<dbReference type="AlphaFoldDB" id="A0A1L6MXH1"/>
<dbReference type="KEGG" id="pabo:BCY86_04945"/>
<organism evidence="1 2">
    <name type="scientific">Pajaroellobacter abortibovis</name>
    <dbReference type="NCBI Taxonomy" id="1882918"/>
    <lineage>
        <taxon>Bacteria</taxon>
        <taxon>Pseudomonadati</taxon>
        <taxon>Myxococcota</taxon>
        <taxon>Polyangia</taxon>
        <taxon>Polyangiales</taxon>
        <taxon>Polyangiaceae</taxon>
    </lineage>
</organism>
<evidence type="ECO:0000313" key="2">
    <source>
        <dbReference type="Proteomes" id="UP000185544"/>
    </source>
</evidence>
<keyword evidence="2" id="KW-1185">Reference proteome</keyword>
<dbReference type="EMBL" id="CP016908">
    <property type="protein sequence ID" value="APS00098.1"/>
    <property type="molecule type" value="Genomic_DNA"/>
</dbReference>
<proteinExistence type="predicted"/>
<name>A0A1L6MXH1_9BACT</name>